<evidence type="ECO:0000313" key="4">
    <source>
        <dbReference type="Proteomes" id="UP000039865"/>
    </source>
</evidence>
<gene>
    <name evidence="3" type="primary">Contig18259.g19407</name>
    <name evidence="3" type="ORF">STYLEM_13490</name>
</gene>
<sequence>MLLTESKKDKVKVSRLSKQDISLNLPNAVPSNQQKYLLHNSNVRKQLNFKSEQVSPTNSFKARDPLLTNYKQNNNRNTYFNMRSPSGGNPYEDSAKKPARNNPVNVLNMSTDNLIRPEYQKFYDINQRSGNIDIDDSKSKILNNKIFRNGNQSTSLAAQKRSLDGLNPNFNPLLPDSKHFTSTTHYSSLIQTNPHQTLKAGQSIGFNQERQSSKLPSIFENYLKFNPIASPMMTKGERNKNTIALLDQSSVLELSSEQKAKLFMPIEDSALLEAKRKFINTTLRKQITAKTSLGLALNLTARSGIENSVINESSEDPLGSTGVNFRKKKINPNNALLDGMSKTQSIIYKSLEDKKQGLGDKAAQRWKLLQNLDFLDDEEDAINFNMQIPKFDPVCFCNIGPNKGKPCEAHDSIDTMIDLLNIQFEQVQKLNVNVREEIDYLDNSVQKIVFLRGHTFYEQVMNVINEKNSEIQELKTELSRLMILKKDNEILKMRIDQMEDDQDYMKEKVSHTKQQKSLLDKLETIVKELRIQLSSKENENVDLYEQLQSQSRETKNYLKQLQEERAKNQDMQDRIDMMELQVKRLNKENNNLKLFIEGQVNEIETKDVNLIEKGKKLLEANFKMNNTNVMSENLSLLEHDVEGLSMIRYLAIAAVDVSKNRDVVAVEQQRLFDQQLQLQQQLQQELQE</sequence>
<feature type="region of interest" description="Disordered" evidence="2">
    <location>
        <begin position="70"/>
        <end position="104"/>
    </location>
</feature>
<keyword evidence="4" id="KW-1185">Reference proteome</keyword>
<keyword evidence="1" id="KW-0175">Coiled coil</keyword>
<protein>
    <submittedName>
        <fullName evidence="3">Uncharacterized protein</fullName>
    </submittedName>
</protein>
<feature type="compositionally biased region" description="Polar residues" evidence="2">
    <location>
        <begin position="70"/>
        <end position="87"/>
    </location>
</feature>
<dbReference type="EMBL" id="CCKQ01012793">
    <property type="protein sequence ID" value="CDW84427.1"/>
    <property type="molecule type" value="Genomic_DNA"/>
</dbReference>
<evidence type="ECO:0000256" key="2">
    <source>
        <dbReference type="SAM" id="MobiDB-lite"/>
    </source>
</evidence>
<reference evidence="3 4" key="1">
    <citation type="submission" date="2014-06" db="EMBL/GenBank/DDBJ databases">
        <authorList>
            <person name="Swart Estienne"/>
        </authorList>
    </citation>
    <scope>NUCLEOTIDE SEQUENCE [LARGE SCALE GENOMIC DNA]</scope>
    <source>
        <strain evidence="3 4">130c</strain>
    </source>
</reference>
<organism evidence="3 4">
    <name type="scientific">Stylonychia lemnae</name>
    <name type="common">Ciliate</name>
    <dbReference type="NCBI Taxonomy" id="5949"/>
    <lineage>
        <taxon>Eukaryota</taxon>
        <taxon>Sar</taxon>
        <taxon>Alveolata</taxon>
        <taxon>Ciliophora</taxon>
        <taxon>Intramacronucleata</taxon>
        <taxon>Spirotrichea</taxon>
        <taxon>Stichotrichia</taxon>
        <taxon>Sporadotrichida</taxon>
        <taxon>Oxytrichidae</taxon>
        <taxon>Stylonychinae</taxon>
        <taxon>Stylonychia</taxon>
    </lineage>
</organism>
<evidence type="ECO:0000256" key="1">
    <source>
        <dbReference type="SAM" id="Coils"/>
    </source>
</evidence>
<name>A0A078ATC3_STYLE</name>
<dbReference type="InParanoid" id="A0A078ATC3"/>
<accession>A0A078ATC3</accession>
<feature type="coiled-coil region" evidence="1">
    <location>
        <begin position="457"/>
        <end position="595"/>
    </location>
</feature>
<proteinExistence type="predicted"/>
<dbReference type="Proteomes" id="UP000039865">
    <property type="component" value="Unassembled WGS sequence"/>
</dbReference>
<dbReference type="AlphaFoldDB" id="A0A078ATC3"/>
<evidence type="ECO:0000313" key="3">
    <source>
        <dbReference type="EMBL" id="CDW84427.1"/>
    </source>
</evidence>